<keyword evidence="2 4" id="KW-0238">DNA-binding</keyword>
<dbReference type="PRINTS" id="PR00455">
    <property type="entry name" value="HTHTETR"/>
</dbReference>
<evidence type="ECO:0000256" key="2">
    <source>
        <dbReference type="ARBA" id="ARBA00023125"/>
    </source>
</evidence>
<dbReference type="SUPFAM" id="SSF48498">
    <property type="entry name" value="Tetracyclin repressor-like, C-terminal domain"/>
    <property type="match status" value="1"/>
</dbReference>
<dbReference type="InterPro" id="IPR049445">
    <property type="entry name" value="TetR_SbtR-like_C"/>
</dbReference>
<evidence type="ECO:0000313" key="6">
    <source>
        <dbReference type="EMBL" id="GII95892.1"/>
    </source>
</evidence>
<name>A0A919RMG3_9ACTN</name>
<proteinExistence type="predicted"/>
<reference evidence="6" key="1">
    <citation type="submission" date="2021-01" db="EMBL/GenBank/DDBJ databases">
        <title>Whole genome shotgun sequence of Sinosporangium siamense NBRC 109515.</title>
        <authorList>
            <person name="Komaki H."/>
            <person name="Tamura T."/>
        </authorList>
    </citation>
    <scope>NUCLEOTIDE SEQUENCE</scope>
    <source>
        <strain evidence="6">NBRC 109515</strain>
    </source>
</reference>
<dbReference type="GO" id="GO:0000976">
    <property type="term" value="F:transcription cis-regulatory region binding"/>
    <property type="evidence" value="ECO:0007669"/>
    <property type="project" value="TreeGrafter"/>
</dbReference>
<dbReference type="PANTHER" id="PTHR30055:SF234">
    <property type="entry name" value="HTH-TYPE TRANSCRIPTIONAL REGULATOR BETI"/>
    <property type="match status" value="1"/>
</dbReference>
<sequence length="192" mass="19964">MAPINPAPLRADARRNRERIIIAAEAVFAEHGASASTEEVAARAGVAIGTVFRHFPTKSDLLGTILKRLVDGLTAEAADLAEGGDPAEALFTFVTRVVEEAAAKRTVAGLLADSGVEVETAKAVAHLQGAIETLLGLAQRAGAVRAEIRPDEVTALLAGLCQAALQAGWGPDLRRRTLAIVFAGLRTGSARI</sequence>
<evidence type="ECO:0000313" key="7">
    <source>
        <dbReference type="Proteomes" id="UP000606172"/>
    </source>
</evidence>
<protein>
    <submittedName>
        <fullName evidence="6">TetR family transcriptional regulator</fullName>
    </submittedName>
</protein>
<dbReference type="InterPro" id="IPR036271">
    <property type="entry name" value="Tet_transcr_reg_TetR-rel_C_sf"/>
</dbReference>
<dbReference type="PANTHER" id="PTHR30055">
    <property type="entry name" value="HTH-TYPE TRANSCRIPTIONAL REGULATOR RUTR"/>
    <property type="match status" value="1"/>
</dbReference>
<dbReference type="Proteomes" id="UP000606172">
    <property type="component" value="Unassembled WGS sequence"/>
</dbReference>
<dbReference type="EMBL" id="BOOW01000039">
    <property type="protein sequence ID" value="GII95892.1"/>
    <property type="molecule type" value="Genomic_DNA"/>
</dbReference>
<dbReference type="InterPro" id="IPR001647">
    <property type="entry name" value="HTH_TetR"/>
</dbReference>
<feature type="domain" description="HTH tetR-type" evidence="5">
    <location>
        <begin position="14"/>
        <end position="73"/>
    </location>
</feature>
<dbReference type="Gene3D" id="1.10.357.10">
    <property type="entry name" value="Tetracycline Repressor, domain 2"/>
    <property type="match status" value="1"/>
</dbReference>
<gene>
    <name evidence="6" type="ORF">Ssi02_61230</name>
</gene>
<comment type="caution">
    <text evidence="6">The sequence shown here is derived from an EMBL/GenBank/DDBJ whole genome shotgun (WGS) entry which is preliminary data.</text>
</comment>
<dbReference type="Pfam" id="PF00440">
    <property type="entry name" value="TetR_N"/>
    <property type="match status" value="1"/>
</dbReference>
<evidence type="ECO:0000256" key="3">
    <source>
        <dbReference type="ARBA" id="ARBA00023163"/>
    </source>
</evidence>
<evidence type="ECO:0000259" key="5">
    <source>
        <dbReference type="PROSITE" id="PS50977"/>
    </source>
</evidence>
<dbReference type="InterPro" id="IPR009057">
    <property type="entry name" value="Homeodomain-like_sf"/>
</dbReference>
<evidence type="ECO:0000256" key="1">
    <source>
        <dbReference type="ARBA" id="ARBA00023015"/>
    </source>
</evidence>
<keyword evidence="3" id="KW-0804">Transcription</keyword>
<organism evidence="6 7">
    <name type="scientific">Sinosporangium siamense</name>
    <dbReference type="NCBI Taxonomy" id="1367973"/>
    <lineage>
        <taxon>Bacteria</taxon>
        <taxon>Bacillati</taxon>
        <taxon>Actinomycetota</taxon>
        <taxon>Actinomycetes</taxon>
        <taxon>Streptosporangiales</taxon>
        <taxon>Streptosporangiaceae</taxon>
        <taxon>Sinosporangium</taxon>
    </lineage>
</organism>
<keyword evidence="1" id="KW-0805">Transcription regulation</keyword>
<accession>A0A919RMG3</accession>
<dbReference type="SUPFAM" id="SSF46689">
    <property type="entry name" value="Homeodomain-like"/>
    <property type="match status" value="1"/>
</dbReference>
<dbReference type="InterPro" id="IPR050109">
    <property type="entry name" value="HTH-type_TetR-like_transc_reg"/>
</dbReference>
<dbReference type="GO" id="GO:0003700">
    <property type="term" value="F:DNA-binding transcription factor activity"/>
    <property type="evidence" value="ECO:0007669"/>
    <property type="project" value="TreeGrafter"/>
</dbReference>
<dbReference type="Pfam" id="PF21597">
    <property type="entry name" value="TetR_C_43"/>
    <property type="match status" value="1"/>
</dbReference>
<keyword evidence="7" id="KW-1185">Reference proteome</keyword>
<dbReference type="RefSeq" id="WP_204030928.1">
    <property type="nucleotide sequence ID" value="NZ_BOOW01000039.1"/>
</dbReference>
<dbReference type="AlphaFoldDB" id="A0A919RMG3"/>
<feature type="DNA-binding region" description="H-T-H motif" evidence="4">
    <location>
        <begin position="36"/>
        <end position="55"/>
    </location>
</feature>
<evidence type="ECO:0000256" key="4">
    <source>
        <dbReference type="PROSITE-ProRule" id="PRU00335"/>
    </source>
</evidence>
<dbReference type="PROSITE" id="PS50977">
    <property type="entry name" value="HTH_TETR_2"/>
    <property type="match status" value="1"/>
</dbReference>